<dbReference type="GO" id="GO:0019029">
    <property type="term" value="C:helical viral capsid"/>
    <property type="evidence" value="ECO:0007669"/>
    <property type="project" value="UniProtKB-KW"/>
</dbReference>
<dbReference type="GO" id="GO:0005198">
    <property type="term" value="F:structural molecule activity"/>
    <property type="evidence" value="ECO:0007669"/>
    <property type="project" value="InterPro"/>
</dbReference>
<evidence type="ECO:0000256" key="7">
    <source>
        <dbReference type="SAM" id="MobiDB-lite"/>
    </source>
</evidence>
<dbReference type="GO" id="GO:1990904">
    <property type="term" value="C:ribonucleoprotein complex"/>
    <property type="evidence" value="ECO:0007669"/>
    <property type="project" value="UniProtKB-KW"/>
</dbReference>
<keyword evidence="6" id="KW-0687">Ribonucleoprotein</keyword>
<dbReference type="InterPro" id="IPR000052">
    <property type="entry name" value="Pltvir_coat"/>
</dbReference>
<organism evidence="9">
    <name type="scientific">Cactus virus X</name>
    <dbReference type="NCBI Taxonomy" id="112227"/>
    <lineage>
        <taxon>Viruses</taxon>
        <taxon>Riboviria</taxon>
        <taxon>Orthornavirae</taxon>
        <taxon>Kitrinoviricota</taxon>
        <taxon>Alsuviricetes</taxon>
        <taxon>Tymovirales</taxon>
        <taxon>Alphaflexiviridae</taxon>
        <taxon>Potexvirus</taxon>
        <taxon>Potexvirus ecscacti</taxon>
    </lineage>
</organism>
<name>A0A067XGX2_9VIRU</name>
<reference evidence="9" key="1">
    <citation type="submission" date="2011-05" db="EMBL/GenBank/DDBJ databases">
        <title>Characterization of a new Cactus virus X isolate from pitaya.</title>
        <authorList>
            <person name="Lu Y.-C."/>
            <person name="Mao C.-H."/>
            <person name="Li Y.-S."/>
            <person name="Chang Y.-C."/>
        </authorList>
    </citation>
    <scope>NUCLEOTIDE SEQUENCE</scope>
    <source>
        <strain evidence="9">NTU</strain>
    </source>
</reference>
<evidence type="ECO:0000259" key="8">
    <source>
        <dbReference type="PROSITE" id="PS00418"/>
    </source>
</evidence>
<keyword evidence="4 9" id="KW-0167">Capsid protein</keyword>
<feature type="domain" description="Potexviruses and carlaviruses coat protein" evidence="8">
    <location>
        <begin position="150"/>
        <end position="165"/>
    </location>
</feature>
<evidence type="ECO:0000256" key="1">
    <source>
        <dbReference type="ARBA" id="ARBA00004032"/>
    </source>
</evidence>
<accession>A0A067XGX2</accession>
<evidence type="ECO:0000256" key="2">
    <source>
        <dbReference type="ARBA" id="ARBA00004328"/>
    </source>
</evidence>
<feature type="compositionally biased region" description="Low complexity" evidence="7">
    <location>
        <begin position="1"/>
        <end position="16"/>
    </location>
</feature>
<evidence type="ECO:0000313" key="9">
    <source>
        <dbReference type="EMBL" id="AFJ00097.1"/>
    </source>
</evidence>
<proteinExistence type="predicted"/>
<evidence type="ECO:0000256" key="3">
    <source>
        <dbReference type="ARBA" id="ARBA00022497"/>
    </source>
</evidence>
<protein>
    <submittedName>
        <fullName evidence="9">Coat protein</fullName>
    </submittedName>
</protein>
<evidence type="ECO:0000256" key="6">
    <source>
        <dbReference type="ARBA" id="ARBA00023274"/>
    </source>
</evidence>
<dbReference type="Pfam" id="PF00286">
    <property type="entry name" value="Flexi_CP"/>
    <property type="match status" value="1"/>
</dbReference>
<dbReference type="PRINTS" id="PR00232">
    <property type="entry name" value="POTXCARLCOAT"/>
</dbReference>
<dbReference type="PROSITE" id="PS00418">
    <property type="entry name" value="POTEX_CARLAVIRUS_COAT"/>
    <property type="match status" value="1"/>
</dbReference>
<evidence type="ECO:0000256" key="5">
    <source>
        <dbReference type="ARBA" id="ARBA00022844"/>
    </source>
</evidence>
<feature type="region of interest" description="Disordered" evidence="7">
    <location>
        <begin position="1"/>
        <end position="20"/>
    </location>
</feature>
<keyword evidence="5" id="KW-0946">Virion</keyword>
<evidence type="ECO:0000256" key="4">
    <source>
        <dbReference type="ARBA" id="ARBA00022561"/>
    </source>
</evidence>
<keyword evidence="3" id="KW-1139">Helical capsid protein</keyword>
<comment type="subcellular location">
    <subcellularLocation>
        <location evidence="2">Virion</location>
    </subcellularLocation>
</comment>
<dbReference type="EMBL" id="JF937699">
    <property type="protein sequence ID" value="AFJ00097.1"/>
    <property type="molecule type" value="Genomic_RNA"/>
</dbReference>
<comment type="function">
    <text evidence="1">Required for genome encapsidation. Forms ribonucleoprotein complexes along with TGB1 helicase and viral RNA.</text>
</comment>
<sequence>MSTTGVQTSQTSGPSSARVPPPAGLFQPLSASQLAALSLGVTSSLLPSPAELTSISQALIALGASATNLTPLSLEIVNYCFDNGSSPETVFKGDSSILQMPLSKVAHAIIQFTTLRQFCRYFAKIIWNYRVSKNLPPAAWEAWAYKPEQKFAAFDFFDGVLNEAALNPTDGLVRVPNEAERLANQTNRNVHLFESNAQKSRALTTSALVTKGIQGSESPRIQFLPGPE</sequence>